<dbReference type="SUPFAM" id="SSF46689">
    <property type="entry name" value="Homeodomain-like"/>
    <property type="match status" value="2"/>
</dbReference>
<dbReference type="InterPro" id="IPR020449">
    <property type="entry name" value="Tscrpt_reg_AraC-type_HTH"/>
</dbReference>
<dbReference type="Gene3D" id="1.10.10.60">
    <property type="entry name" value="Homeodomain-like"/>
    <property type="match status" value="2"/>
</dbReference>
<dbReference type="Pfam" id="PF12833">
    <property type="entry name" value="HTH_18"/>
    <property type="match status" value="1"/>
</dbReference>
<evidence type="ECO:0000256" key="1">
    <source>
        <dbReference type="ARBA" id="ARBA00023015"/>
    </source>
</evidence>
<keyword evidence="1" id="KW-0805">Transcription regulation</keyword>
<evidence type="ECO:0000259" key="4">
    <source>
        <dbReference type="PROSITE" id="PS01124"/>
    </source>
</evidence>
<gene>
    <name evidence="5" type="ORF">QC815_08370</name>
</gene>
<dbReference type="PROSITE" id="PS01124">
    <property type="entry name" value="HTH_ARAC_FAMILY_2"/>
    <property type="match status" value="1"/>
</dbReference>
<keyword evidence="6" id="KW-1185">Reference proteome</keyword>
<dbReference type="RefSeq" id="WP_230446861.1">
    <property type="nucleotide sequence ID" value="NZ_JARWAI010000005.1"/>
</dbReference>
<dbReference type="Proteomes" id="UP001269267">
    <property type="component" value="Unassembled WGS sequence"/>
</dbReference>
<evidence type="ECO:0000313" key="5">
    <source>
        <dbReference type="EMBL" id="MDR5874938.1"/>
    </source>
</evidence>
<organism evidence="5 6">
    <name type="scientific">Vreelandella gomseomensis</name>
    <dbReference type="NCBI Taxonomy" id="370766"/>
    <lineage>
        <taxon>Bacteria</taxon>
        <taxon>Pseudomonadati</taxon>
        <taxon>Pseudomonadota</taxon>
        <taxon>Gammaproteobacteria</taxon>
        <taxon>Oceanospirillales</taxon>
        <taxon>Halomonadaceae</taxon>
        <taxon>Vreelandella</taxon>
    </lineage>
</organism>
<keyword evidence="3" id="KW-0804">Transcription</keyword>
<evidence type="ECO:0000256" key="2">
    <source>
        <dbReference type="ARBA" id="ARBA00023125"/>
    </source>
</evidence>
<evidence type="ECO:0000313" key="6">
    <source>
        <dbReference type="Proteomes" id="UP001269267"/>
    </source>
</evidence>
<dbReference type="PANTHER" id="PTHR47504:SF5">
    <property type="entry name" value="RIGHT ORIGIN-BINDING PROTEIN"/>
    <property type="match status" value="1"/>
</dbReference>
<dbReference type="PRINTS" id="PR00032">
    <property type="entry name" value="HTHARAC"/>
</dbReference>
<proteinExistence type="predicted"/>
<accession>A0ABU1GBW0</accession>
<dbReference type="PROSITE" id="PS00041">
    <property type="entry name" value="HTH_ARAC_FAMILY_1"/>
    <property type="match status" value="1"/>
</dbReference>
<sequence length="276" mass="31919">MFNAMIQAEIWLQDTLEKPSSIDDLARNLGYSASQLRRQFRHYFHTSPSTYREKRRLERAAVLLAFTPRNIAQIALRCGYQNHSSFSRAFQRRFRLSPRQYRQAISHVLHQQIPSRGYTTRIEQSSVRQAVLMRLYKSPEHLKGLGDSHYHSHQLESLQARLTDAMPVISLPDLLSEKIDALNDQTLHPVRTDIGLYLQTLNNMKTIPLPAPYRRVNIASRQHASTCFDEFSQLSRALTSTLLNLLHKPVGYYVSGEAPMVLWQSDHLELRIPLSK</sequence>
<reference evidence="5 6" key="1">
    <citation type="submission" date="2023-04" db="EMBL/GenBank/DDBJ databases">
        <title>A long-awaited taxogenomic arrangement of the family Halomonadaceae.</title>
        <authorList>
            <person name="De La Haba R."/>
            <person name="Chuvochina M."/>
            <person name="Wittouck S."/>
            <person name="Arahal D.R."/>
            <person name="Sanchez-Porro C."/>
            <person name="Hugenholtz P."/>
            <person name="Ventosa A."/>
        </authorList>
    </citation>
    <scope>NUCLEOTIDE SEQUENCE [LARGE SCALE GENOMIC DNA]</scope>
    <source>
        <strain evidence="5 6">DSM 18042</strain>
    </source>
</reference>
<feature type="domain" description="HTH araC/xylS-type" evidence="4">
    <location>
        <begin position="6"/>
        <end position="104"/>
    </location>
</feature>
<dbReference type="SMART" id="SM00342">
    <property type="entry name" value="HTH_ARAC"/>
    <property type="match status" value="1"/>
</dbReference>
<dbReference type="PANTHER" id="PTHR47504">
    <property type="entry name" value="RIGHT ORIGIN-BINDING PROTEIN"/>
    <property type="match status" value="1"/>
</dbReference>
<dbReference type="InterPro" id="IPR050959">
    <property type="entry name" value="MarA-like"/>
</dbReference>
<protein>
    <submittedName>
        <fullName evidence="5">Helix-turn-helix transcriptional regulator</fullName>
    </submittedName>
</protein>
<dbReference type="EMBL" id="JARWAI010000005">
    <property type="protein sequence ID" value="MDR5874938.1"/>
    <property type="molecule type" value="Genomic_DNA"/>
</dbReference>
<comment type="caution">
    <text evidence="5">The sequence shown here is derived from an EMBL/GenBank/DDBJ whole genome shotgun (WGS) entry which is preliminary data.</text>
</comment>
<name>A0ABU1GBW0_9GAMM</name>
<dbReference type="InterPro" id="IPR018060">
    <property type="entry name" value="HTH_AraC"/>
</dbReference>
<keyword evidence="2" id="KW-0238">DNA-binding</keyword>
<dbReference type="InterPro" id="IPR009057">
    <property type="entry name" value="Homeodomain-like_sf"/>
</dbReference>
<dbReference type="InterPro" id="IPR018062">
    <property type="entry name" value="HTH_AraC-typ_CS"/>
</dbReference>
<evidence type="ECO:0000256" key="3">
    <source>
        <dbReference type="ARBA" id="ARBA00023163"/>
    </source>
</evidence>